<reference evidence="2 3" key="1">
    <citation type="submission" date="2018-07" db="EMBL/GenBank/DDBJ databases">
        <title>Whole genome Sequencing of Pseudoxanthomonas gei KCTC 32298 (T).</title>
        <authorList>
            <person name="Kumar S."/>
            <person name="Bansal K."/>
            <person name="Kaur A."/>
            <person name="Patil P."/>
            <person name="Sharma S."/>
            <person name="Patil P.B."/>
        </authorList>
    </citation>
    <scope>NUCLEOTIDE SEQUENCE [LARGE SCALE GENOMIC DNA]</scope>
    <source>
        <strain evidence="2 3">KCTC 32298</strain>
    </source>
</reference>
<evidence type="ECO:0000313" key="3">
    <source>
        <dbReference type="Proteomes" id="UP001429354"/>
    </source>
</evidence>
<proteinExistence type="predicted"/>
<sequence length="112" mass="12309">MNKPMNRYAWMLLRAYLPALVALGLAIACMLWTSLFASVAMLHALVPYAKWLPPLFLLAALGAGLFATLRLWRWQHDQAPKCAGCGGPLGRLRHGPHGDTRKCLACGSRQPV</sequence>
<protein>
    <submittedName>
        <fullName evidence="2">Uncharacterized protein</fullName>
    </submittedName>
</protein>
<keyword evidence="1" id="KW-0812">Transmembrane</keyword>
<keyword evidence="3" id="KW-1185">Reference proteome</keyword>
<evidence type="ECO:0000313" key="2">
    <source>
        <dbReference type="EMBL" id="NDK39100.1"/>
    </source>
</evidence>
<dbReference type="Proteomes" id="UP001429354">
    <property type="component" value="Unassembled WGS sequence"/>
</dbReference>
<dbReference type="PROSITE" id="PS51257">
    <property type="entry name" value="PROKAR_LIPOPROTEIN"/>
    <property type="match status" value="1"/>
</dbReference>
<keyword evidence="1" id="KW-1133">Transmembrane helix</keyword>
<gene>
    <name evidence="2" type="ORF">DT603_09635</name>
</gene>
<organism evidence="2 3">
    <name type="scientific">Pseudoxanthomonas gei</name>
    <dbReference type="NCBI Taxonomy" id="1383030"/>
    <lineage>
        <taxon>Bacteria</taxon>
        <taxon>Pseudomonadati</taxon>
        <taxon>Pseudomonadota</taxon>
        <taxon>Gammaproteobacteria</taxon>
        <taxon>Lysobacterales</taxon>
        <taxon>Lysobacteraceae</taxon>
        <taxon>Pseudoxanthomonas</taxon>
    </lineage>
</organism>
<comment type="caution">
    <text evidence="2">The sequence shown here is derived from an EMBL/GenBank/DDBJ whole genome shotgun (WGS) entry which is preliminary data.</text>
</comment>
<name>A0ABX0AF32_9GAMM</name>
<evidence type="ECO:0000256" key="1">
    <source>
        <dbReference type="SAM" id="Phobius"/>
    </source>
</evidence>
<dbReference type="EMBL" id="QOVG01000005">
    <property type="protein sequence ID" value="NDK39100.1"/>
    <property type="molecule type" value="Genomic_DNA"/>
</dbReference>
<feature type="transmembrane region" description="Helical" evidence="1">
    <location>
        <begin position="51"/>
        <end position="72"/>
    </location>
</feature>
<accession>A0ABX0AF32</accession>
<keyword evidence="1" id="KW-0472">Membrane</keyword>
<feature type="transmembrane region" description="Helical" evidence="1">
    <location>
        <begin position="20"/>
        <end position="45"/>
    </location>
</feature>